<sequence>MPPERRNNQSGTDPKTSTMGIDMAIAKPKNFRKLCTGKGTNTMFANAMKISGGIDEFKKLTACKASPILTRYKDDWPIVAYTTRYLRARRVFPSRDGRQEIKNSSSRQKDPTPPAGNADIHEEPLNDARQRDEGQDLHVETGTSRNAERNPSLRTGPKSNTSPMLRKFLRDTLLGYLENRFLKEGIDTDTNFIGLLHWSHGERETYFTRLKTKWALTDFDQIILLQRTEEASRSAPPIPPSAKPEDPNHIHQYLSSRTPSMVELYDLFIREGFVKHDQPRWERQPTCLPPTITLSALHSHFADNIQDYDDYPVVRT</sequence>
<name>A0A0C9SKC1_PLICR</name>
<evidence type="ECO:0000313" key="3">
    <source>
        <dbReference type="Proteomes" id="UP000053263"/>
    </source>
</evidence>
<evidence type="ECO:0000256" key="1">
    <source>
        <dbReference type="SAM" id="MobiDB-lite"/>
    </source>
</evidence>
<dbReference type="AlphaFoldDB" id="A0A0C9SKC1"/>
<gene>
    <name evidence="2" type="ORF">PLICRDRAFT_180380</name>
</gene>
<proteinExistence type="predicted"/>
<protein>
    <submittedName>
        <fullName evidence="2">Uncharacterized protein</fullName>
    </submittedName>
</protein>
<organism evidence="2 3">
    <name type="scientific">Plicaturopsis crispa FD-325 SS-3</name>
    <dbReference type="NCBI Taxonomy" id="944288"/>
    <lineage>
        <taxon>Eukaryota</taxon>
        <taxon>Fungi</taxon>
        <taxon>Dikarya</taxon>
        <taxon>Basidiomycota</taxon>
        <taxon>Agaricomycotina</taxon>
        <taxon>Agaricomycetes</taxon>
        <taxon>Agaricomycetidae</taxon>
        <taxon>Amylocorticiales</taxon>
        <taxon>Amylocorticiaceae</taxon>
        <taxon>Plicatura</taxon>
        <taxon>Plicaturopsis crispa</taxon>
    </lineage>
</organism>
<dbReference type="Proteomes" id="UP000053263">
    <property type="component" value="Unassembled WGS sequence"/>
</dbReference>
<reference evidence="2 3" key="1">
    <citation type="submission" date="2014-06" db="EMBL/GenBank/DDBJ databases">
        <title>Evolutionary Origins and Diversification of the Mycorrhizal Mutualists.</title>
        <authorList>
            <consortium name="DOE Joint Genome Institute"/>
            <consortium name="Mycorrhizal Genomics Consortium"/>
            <person name="Kohler A."/>
            <person name="Kuo A."/>
            <person name="Nagy L.G."/>
            <person name="Floudas D."/>
            <person name="Copeland A."/>
            <person name="Barry K.W."/>
            <person name="Cichocki N."/>
            <person name="Veneault-Fourrey C."/>
            <person name="LaButti K."/>
            <person name="Lindquist E.A."/>
            <person name="Lipzen A."/>
            <person name="Lundell T."/>
            <person name="Morin E."/>
            <person name="Murat C."/>
            <person name="Riley R."/>
            <person name="Ohm R."/>
            <person name="Sun H."/>
            <person name="Tunlid A."/>
            <person name="Henrissat B."/>
            <person name="Grigoriev I.V."/>
            <person name="Hibbett D.S."/>
            <person name="Martin F."/>
        </authorList>
    </citation>
    <scope>NUCLEOTIDE SEQUENCE [LARGE SCALE GENOMIC DNA]</scope>
    <source>
        <strain evidence="2 3">FD-325 SS-3</strain>
    </source>
</reference>
<feature type="compositionally biased region" description="Basic and acidic residues" evidence="1">
    <location>
        <begin position="119"/>
        <end position="139"/>
    </location>
</feature>
<evidence type="ECO:0000313" key="2">
    <source>
        <dbReference type="EMBL" id="KII83476.1"/>
    </source>
</evidence>
<feature type="region of interest" description="Disordered" evidence="1">
    <location>
        <begin position="96"/>
        <end position="164"/>
    </location>
</feature>
<accession>A0A0C9SKC1</accession>
<dbReference type="HOGENOM" id="CLU_880333_0_0_1"/>
<dbReference type="EMBL" id="KN832577">
    <property type="protein sequence ID" value="KII83476.1"/>
    <property type="molecule type" value="Genomic_DNA"/>
</dbReference>
<keyword evidence="3" id="KW-1185">Reference proteome</keyword>